<name>A0ACC2SH33_9FUNG</name>
<comment type="caution">
    <text evidence="1">The sequence shown here is derived from an EMBL/GenBank/DDBJ whole genome shotgun (WGS) entry which is preliminary data.</text>
</comment>
<sequence length="445" mass="50372">MPISIHSYNSKQSDTPQNLNLTSVDSGTTDLLDKRMESWRTLTKSLSVYFTEVMASEEKIHKTIRKAAESLSLITEPKESIKQFGLPEENGVNMIISTLLKDDQKRALSHADVGTYISSTVLAELKKLKSEVKSVQKEMLSDHSSLNMRFAKARENSKNCYKKLSTTVSETVEVELLEADDPWIIHQEFLRHLQVDIQEDNMYQTKVRASVNKMITFETSIVRRIKSTVQGYIEWRTRKLDHGKEELGIAMSAIEKVKDDQEWLGFIGRQDNPMLVASASNESITETSLDSIEYPLKGHPYLTSHREGRVSRKTGIRPFKSWKEAHMVVTATGYLYLFPDENLLAHSAPDFSLHLTHCHVSTCKDDREFRISGKKMDSMFSSEKDHLFKAATSDECNKWIEVIQTWVSSKSPAKSTSTIATEPEEDDIPAKTSADNKGDGPPSET</sequence>
<protein>
    <submittedName>
        <fullName evidence="1">Uncharacterized protein</fullName>
    </submittedName>
</protein>
<evidence type="ECO:0000313" key="1">
    <source>
        <dbReference type="EMBL" id="KAJ9061674.1"/>
    </source>
</evidence>
<organism evidence="1 2">
    <name type="scientific">Entomophthora muscae</name>
    <dbReference type="NCBI Taxonomy" id="34485"/>
    <lineage>
        <taxon>Eukaryota</taxon>
        <taxon>Fungi</taxon>
        <taxon>Fungi incertae sedis</taxon>
        <taxon>Zoopagomycota</taxon>
        <taxon>Entomophthoromycotina</taxon>
        <taxon>Entomophthoromycetes</taxon>
        <taxon>Entomophthorales</taxon>
        <taxon>Entomophthoraceae</taxon>
        <taxon>Entomophthora</taxon>
    </lineage>
</organism>
<gene>
    <name evidence="1" type="ORF">DSO57_1018363</name>
</gene>
<dbReference type="Proteomes" id="UP001165960">
    <property type="component" value="Unassembled WGS sequence"/>
</dbReference>
<proteinExistence type="predicted"/>
<accession>A0ACC2SH33</accession>
<reference evidence="1" key="1">
    <citation type="submission" date="2022-04" db="EMBL/GenBank/DDBJ databases">
        <title>Genome of the entomopathogenic fungus Entomophthora muscae.</title>
        <authorList>
            <person name="Elya C."/>
            <person name="Lovett B.R."/>
            <person name="Lee E."/>
            <person name="Macias A.M."/>
            <person name="Hajek A.E."/>
            <person name="De Bivort B.L."/>
            <person name="Kasson M.T."/>
            <person name="De Fine Licht H.H."/>
            <person name="Stajich J.E."/>
        </authorList>
    </citation>
    <scope>NUCLEOTIDE SEQUENCE</scope>
    <source>
        <strain evidence="1">Berkeley</strain>
    </source>
</reference>
<evidence type="ECO:0000313" key="2">
    <source>
        <dbReference type="Proteomes" id="UP001165960"/>
    </source>
</evidence>
<dbReference type="EMBL" id="QTSX02005050">
    <property type="protein sequence ID" value="KAJ9061674.1"/>
    <property type="molecule type" value="Genomic_DNA"/>
</dbReference>
<keyword evidence="2" id="KW-1185">Reference proteome</keyword>